<dbReference type="InterPro" id="IPR013083">
    <property type="entry name" value="Znf_RING/FYVE/PHD"/>
</dbReference>
<dbReference type="Proteomes" id="UP000728032">
    <property type="component" value="Unassembled WGS sequence"/>
</dbReference>
<accession>A0A7R9R026</accession>
<evidence type="ECO:0000313" key="2">
    <source>
        <dbReference type="Proteomes" id="UP000728032"/>
    </source>
</evidence>
<proteinExistence type="predicted"/>
<dbReference type="EMBL" id="OC956557">
    <property type="protein sequence ID" value="CAD7664884.1"/>
    <property type="molecule type" value="Genomic_DNA"/>
</dbReference>
<protein>
    <submittedName>
        <fullName evidence="1">Uncharacterized protein</fullName>
    </submittedName>
</protein>
<evidence type="ECO:0000313" key="1">
    <source>
        <dbReference type="EMBL" id="CAD7664884.1"/>
    </source>
</evidence>
<reference evidence="1" key="1">
    <citation type="submission" date="2020-11" db="EMBL/GenBank/DDBJ databases">
        <authorList>
            <person name="Tran Van P."/>
        </authorList>
    </citation>
    <scope>NUCLEOTIDE SEQUENCE</scope>
</reference>
<dbReference type="SUPFAM" id="SSF49599">
    <property type="entry name" value="TRAF domain-like"/>
    <property type="match status" value="1"/>
</dbReference>
<dbReference type="Gene3D" id="3.30.40.10">
    <property type="entry name" value="Zinc/RING finger domain, C3HC4 (zinc finger)"/>
    <property type="match status" value="1"/>
</dbReference>
<name>A0A7R9R026_9ACAR</name>
<keyword evidence="2" id="KW-1185">Reference proteome</keyword>
<dbReference type="AlphaFoldDB" id="A0A7R9R026"/>
<dbReference type="EMBL" id="CAJPVJ010041732">
    <property type="protein sequence ID" value="CAG2182021.1"/>
    <property type="molecule type" value="Genomic_DNA"/>
</dbReference>
<feature type="non-terminal residue" evidence="1">
    <location>
        <position position="128"/>
    </location>
</feature>
<organism evidence="1">
    <name type="scientific">Oppiella nova</name>
    <dbReference type="NCBI Taxonomy" id="334625"/>
    <lineage>
        <taxon>Eukaryota</taxon>
        <taxon>Metazoa</taxon>
        <taxon>Ecdysozoa</taxon>
        <taxon>Arthropoda</taxon>
        <taxon>Chelicerata</taxon>
        <taxon>Arachnida</taxon>
        <taxon>Acari</taxon>
        <taxon>Acariformes</taxon>
        <taxon>Sarcoptiformes</taxon>
        <taxon>Oribatida</taxon>
        <taxon>Brachypylina</taxon>
        <taxon>Oppioidea</taxon>
        <taxon>Oppiidae</taxon>
        <taxon>Oppiella</taxon>
    </lineage>
</organism>
<sequence length="128" mass="14608">MLGNLKIYCQFKDKGCDQVIQLEYHDNHITSCPFNKHTCAKCQCESSVDGHNCVESLLKLNKVLKDDVDSALIANHLTDYQMIVESRQYCAAPVVSHRHTSEPMRNQIVSIVKNALNFEQNFFDLCKS</sequence>
<gene>
    <name evidence="1" type="ORF">ONB1V03_LOCUS21442</name>
</gene>